<name>A0A9P8LB28_9PEZI</name>
<dbReference type="AlphaFoldDB" id="A0A9P8LB28"/>
<evidence type="ECO:0000313" key="2">
    <source>
        <dbReference type="Proteomes" id="UP000750711"/>
    </source>
</evidence>
<gene>
    <name evidence="1" type="ORF">GP486_004488</name>
</gene>
<comment type="caution">
    <text evidence="1">The sequence shown here is derived from an EMBL/GenBank/DDBJ whole genome shotgun (WGS) entry which is preliminary data.</text>
</comment>
<reference evidence="1" key="1">
    <citation type="submission" date="2021-03" db="EMBL/GenBank/DDBJ databases">
        <title>Comparative genomics and phylogenomic investigation of the class Geoglossomycetes provide insights into ecological specialization and systematics.</title>
        <authorList>
            <person name="Melie T."/>
            <person name="Pirro S."/>
            <person name="Miller A.N."/>
            <person name="Quandt A."/>
        </authorList>
    </citation>
    <scope>NUCLEOTIDE SEQUENCE</scope>
    <source>
        <strain evidence="1">CAQ_001_2017</strain>
    </source>
</reference>
<sequence>MSSSQSFTIDLYPTGDKGSAFHVKNAPGGEIERRHLIDRGSDLTVQGDLVRVLHGKLSPGGAPATLVIADFRFTSTDSSRRFCRAIITVRFADEQQRVQCEPEVTSIAPNGHFSMQIKKRTEEVKRSANLSTQAGAGMLNVTGAFGVEATESSSKQSQTTLVGDIRYDGKQPSGDKNAARWVLIENPTEKTGIPSFLRVAILVRRKSLKDKFTAMIKISAETDALSYLRALFGRVPEDDPVIFDPDPDRAPTTSTEGFDLDNLGGLDLKELWNVQSTTVLDEAIKK</sequence>
<accession>A0A9P8LB28</accession>
<dbReference type="EMBL" id="JAGHQM010000712">
    <property type="protein sequence ID" value="KAH0558882.1"/>
    <property type="molecule type" value="Genomic_DNA"/>
</dbReference>
<dbReference type="Proteomes" id="UP000750711">
    <property type="component" value="Unassembled WGS sequence"/>
</dbReference>
<evidence type="ECO:0000313" key="1">
    <source>
        <dbReference type="EMBL" id="KAH0558882.1"/>
    </source>
</evidence>
<protein>
    <submittedName>
        <fullName evidence="1">Uncharacterized protein</fullName>
    </submittedName>
</protein>
<organism evidence="1 2">
    <name type="scientific">Trichoglossum hirsutum</name>
    <dbReference type="NCBI Taxonomy" id="265104"/>
    <lineage>
        <taxon>Eukaryota</taxon>
        <taxon>Fungi</taxon>
        <taxon>Dikarya</taxon>
        <taxon>Ascomycota</taxon>
        <taxon>Pezizomycotina</taxon>
        <taxon>Geoglossomycetes</taxon>
        <taxon>Geoglossales</taxon>
        <taxon>Geoglossaceae</taxon>
        <taxon>Trichoglossum</taxon>
    </lineage>
</organism>
<proteinExistence type="predicted"/>
<keyword evidence="2" id="KW-1185">Reference proteome</keyword>